<sequence length="97" mass="10955">MPTFEWLGRFRADFDHLSPAQQAAFLLAVRQLVADLAEDRPLRKGLRVKGVQGAKGIFEMTWAPDGRATFEYGDEAVQGEAHVMWRRVGTHAIFSRP</sequence>
<gene>
    <name evidence="1" type="ORF">BN381_130136</name>
</gene>
<evidence type="ECO:0000313" key="2">
    <source>
        <dbReference type="Proteomes" id="UP000018291"/>
    </source>
</evidence>
<accession>R4YWW4</accession>
<dbReference type="eggNOG" id="ENOG50338YK">
    <property type="taxonomic scope" value="Bacteria"/>
</dbReference>
<evidence type="ECO:0000313" key="1">
    <source>
        <dbReference type="EMBL" id="CCM62578.1"/>
    </source>
</evidence>
<reference evidence="1 2" key="1">
    <citation type="journal article" date="2013" name="ISME J.">
        <title>Metabolic model for the filamentous 'Candidatus Microthrix parvicella' based on genomic and metagenomic analyses.</title>
        <authorList>
            <person name="Jon McIlroy S."/>
            <person name="Kristiansen R."/>
            <person name="Albertsen M."/>
            <person name="Michael Karst S."/>
            <person name="Rossetti S."/>
            <person name="Lund Nielsen J."/>
            <person name="Tandoi V."/>
            <person name="James Seviour R."/>
            <person name="Nielsen P.H."/>
        </authorList>
    </citation>
    <scope>NUCLEOTIDE SEQUENCE [LARGE SCALE GENOMIC DNA]</scope>
    <source>
        <strain evidence="1 2">RN1</strain>
    </source>
</reference>
<dbReference type="AlphaFoldDB" id="R4YWW4"/>
<protein>
    <submittedName>
        <fullName evidence="1">Uncharacterized protein</fullName>
    </submittedName>
</protein>
<dbReference type="STRING" id="1229780.BN381_130136"/>
<dbReference type="HOGENOM" id="CLU_168886_0_0_11"/>
<organism evidence="1 2">
    <name type="scientific">Candidatus Neomicrothrix parvicella RN1</name>
    <dbReference type="NCBI Taxonomy" id="1229780"/>
    <lineage>
        <taxon>Bacteria</taxon>
        <taxon>Bacillati</taxon>
        <taxon>Actinomycetota</taxon>
        <taxon>Acidimicrobiia</taxon>
        <taxon>Acidimicrobiales</taxon>
        <taxon>Microthrixaceae</taxon>
        <taxon>Candidatus Neomicrothrix</taxon>
    </lineage>
</organism>
<name>R4YWW4_9ACTN</name>
<dbReference type="Proteomes" id="UP000018291">
    <property type="component" value="Unassembled WGS sequence"/>
</dbReference>
<dbReference type="OrthoDB" id="3215594at2"/>
<dbReference type="RefSeq" id="WP_012224083.1">
    <property type="nucleotide sequence ID" value="NZ_HG422565.1"/>
</dbReference>
<comment type="caution">
    <text evidence="1">The sequence shown here is derived from an EMBL/GenBank/DDBJ whole genome shotgun (WGS) entry which is preliminary data.</text>
</comment>
<dbReference type="EMBL" id="CANL01000005">
    <property type="protein sequence ID" value="CCM62578.1"/>
    <property type="molecule type" value="Genomic_DNA"/>
</dbReference>
<keyword evidence="2" id="KW-1185">Reference proteome</keyword>
<proteinExistence type="predicted"/>